<comment type="similarity">
    <text evidence="2 8">Belongs to the malic enzymes family.</text>
</comment>
<dbReference type="GO" id="GO:0046872">
    <property type="term" value="F:metal ion binding"/>
    <property type="evidence" value="ECO:0007669"/>
    <property type="project" value="UniProtKB-KW"/>
</dbReference>
<evidence type="ECO:0000313" key="11">
    <source>
        <dbReference type="EMBL" id="CAE0432585.1"/>
    </source>
</evidence>
<dbReference type="InterPro" id="IPR012301">
    <property type="entry name" value="Malic_N_dom"/>
</dbReference>
<dbReference type="InterPro" id="IPR037062">
    <property type="entry name" value="Malic_N_dom_sf"/>
</dbReference>
<dbReference type="GO" id="GO:0005739">
    <property type="term" value="C:mitochondrion"/>
    <property type="evidence" value="ECO:0007669"/>
    <property type="project" value="TreeGrafter"/>
</dbReference>
<feature type="binding site" evidence="7">
    <location>
        <position position="329"/>
    </location>
    <ligand>
        <name>a divalent metal cation</name>
        <dbReference type="ChEBI" id="CHEBI:60240"/>
    </ligand>
</feature>
<evidence type="ECO:0000256" key="2">
    <source>
        <dbReference type="ARBA" id="ARBA00008785"/>
    </source>
</evidence>
<feature type="active site" description="Proton acceptor" evidence="5">
    <location>
        <position position="234"/>
    </location>
</feature>
<dbReference type="SMART" id="SM00919">
    <property type="entry name" value="Malic_M"/>
    <property type="match status" value="1"/>
</dbReference>
<name>A0A7S3LJJ3_9STRA</name>
<evidence type="ECO:0000256" key="3">
    <source>
        <dbReference type="ARBA" id="ARBA00022723"/>
    </source>
</evidence>
<evidence type="ECO:0000256" key="8">
    <source>
        <dbReference type="RuleBase" id="RU003426"/>
    </source>
</evidence>
<dbReference type="GO" id="GO:0004471">
    <property type="term" value="F:malate dehydrogenase (decarboxylating) (NAD+) activity"/>
    <property type="evidence" value="ECO:0007669"/>
    <property type="project" value="TreeGrafter"/>
</dbReference>
<dbReference type="InterPro" id="IPR036291">
    <property type="entry name" value="NAD(P)-bd_dom_sf"/>
</dbReference>
<dbReference type="SUPFAM" id="SSF53223">
    <property type="entry name" value="Aminoacid dehydrogenase-like, N-terminal domain"/>
    <property type="match status" value="1"/>
</dbReference>
<dbReference type="FunFam" id="3.40.50.720:FF:000182">
    <property type="entry name" value="NAD-dependent malic enzyme"/>
    <property type="match status" value="1"/>
</dbReference>
<keyword evidence="4 8" id="KW-0560">Oxidoreductase</keyword>
<dbReference type="SUPFAM" id="SSF51735">
    <property type="entry name" value="NAD(P)-binding Rossmann-fold domains"/>
    <property type="match status" value="1"/>
</dbReference>
<protein>
    <recommendedName>
        <fullName evidence="8">Malic enzyme</fullName>
    </recommendedName>
</protein>
<evidence type="ECO:0000256" key="7">
    <source>
        <dbReference type="PIRSR" id="PIRSR000106-3"/>
    </source>
</evidence>
<dbReference type="NCBIfam" id="NF010052">
    <property type="entry name" value="PRK13529.1"/>
    <property type="match status" value="1"/>
</dbReference>
<proteinExistence type="inferred from homology"/>
<gene>
    <name evidence="11" type="ORF">ASTO00021_LOCUS2908</name>
</gene>
<evidence type="ECO:0000256" key="1">
    <source>
        <dbReference type="ARBA" id="ARBA00001936"/>
    </source>
</evidence>
<accession>A0A7S3LJJ3</accession>
<feature type="binding site" evidence="7">
    <location>
        <position position="306"/>
    </location>
    <ligand>
        <name>a divalent metal cation</name>
        <dbReference type="ChEBI" id="CHEBI:60240"/>
    </ligand>
</feature>
<comment type="cofactor">
    <cofactor evidence="1">
        <name>Mn(2+)</name>
        <dbReference type="ChEBI" id="CHEBI:29035"/>
    </cofactor>
</comment>
<dbReference type="Gene3D" id="3.40.50.720">
    <property type="entry name" value="NAD(P)-binding Rossmann-like Domain"/>
    <property type="match status" value="1"/>
</dbReference>
<dbReference type="PROSITE" id="PS00331">
    <property type="entry name" value="MALIC_ENZYMES"/>
    <property type="match status" value="1"/>
</dbReference>
<reference evidence="11" key="1">
    <citation type="submission" date="2021-01" db="EMBL/GenBank/DDBJ databases">
        <authorList>
            <person name="Corre E."/>
            <person name="Pelletier E."/>
            <person name="Niang G."/>
            <person name="Scheremetjew M."/>
            <person name="Finn R."/>
            <person name="Kale V."/>
            <person name="Holt S."/>
            <person name="Cochrane G."/>
            <person name="Meng A."/>
            <person name="Brown T."/>
            <person name="Cohen L."/>
        </authorList>
    </citation>
    <scope>NUCLEOTIDE SEQUENCE</scope>
    <source>
        <strain evidence="11">GSBS06</strain>
    </source>
</reference>
<feature type="domain" description="Malic enzyme N-terminal" evidence="10">
    <location>
        <begin position="140"/>
        <end position="320"/>
    </location>
</feature>
<dbReference type="Pfam" id="PF03949">
    <property type="entry name" value="Malic_M"/>
    <property type="match status" value="1"/>
</dbReference>
<dbReference type="SMART" id="SM01274">
    <property type="entry name" value="malic"/>
    <property type="match status" value="1"/>
</dbReference>
<dbReference type="Gene3D" id="3.40.50.10380">
    <property type="entry name" value="Malic enzyme, N-terminal domain"/>
    <property type="match status" value="1"/>
</dbReference>
<dbReference type="PRINTS" id="PR00072">
    <property type="entry name" value="MALOXRDTASE"/>
</dbReference>
<dbReference type="InterPro" id="IPR012302">
    <property type="entry name" value="Malic_NAD-bd"/>
</dbReference>
<comment type="cofactor">
    <cofactor evidence="7">
        <name>Mg(2+)</name>
        <dbReference type="ChEBI" id="CHEBI:18420"/>
    </cofactor>
    <cofactor evidence="7">
        <name>Mn(2+)</name>
        <dbReference type="ChEBI" id="CHEBI:29035"/>
    </cofactor>
    <text evidence="7">Divalent metal cations. Prefers magnesium or manganese.</text>
</comment>
<evidence type="ECO:0000256" key="4">
    <source>
        <dbReference type="ARBA" id="ARBA00023002"/>
    </source>
</evidence>
<evidence type="ECO:0000256" key="5">
    <source>
        <dbReference type="PIRSR" id="PIRSR000106-1"/>
    </source>
</evidence>
<evidence type="ECO:0000259" key="9">
    <source>
        <dbReference type="SMART" id="SM00919"/>
    </source>
</evidence>
<dbReference type="PANTHER" id="PTHR23406:SF32">
    <property type="entry name" value="NADP-DEPENDENT MALIC ENZYME"/>
    <property type="match status" value="1"/>
</dbReference>
<dbReference type="GO" id="GO:0006108">
    <property type="term" value="P:malate metabolic process"/>
    <property type="evidence" value="ECO:0007669"/>
    <property type="project" value="TreeGrafter"/>
</dbReference>
<dbReference type="PIRSF" id="PIRSF000106">
    <property type="entry name" value="ME"/>
    <property type="match status" value="1"/>
</dbReference>
<dbReference type="CDD" id="cd05312">
    <property type="entry name" value="NAD_bind_1_malic_enz"/>
    <property type="match status" value="1"/>
</dbReference>
<evidence type="ECO:0000256" key="6">
    <source>
        <dbReference type="PIRSR" id="PIRSR000106-2"/>
    </source>
</evidence>
<feature type="binding site" evidence="7">
    <location>
        <position position="305"/>
    </location>
    <ligand>
        <name>a divalent metal cation</name>
        <dbReference type="ChEBI" id="CHEBI:60240"/>
    </ligand>
</feature>
<feature type="active site" description="Proton donor" evidence="5">
    <location>
        <position position="163"/>
    </location>
</feature>
<sequence length="627" mass="70211">MFWNGMGSRITNRSLLSATARRCRFANTNGLHFSTCSDFAAPKVEDVEYADSNTSGESYGSIPYYLRKSIRVTADGKGVLNNSTFNKGEAFTLGERDRFHIRGLLPPRKLTMKEQVQRIEVQLSKEKTMIRKNRYMRDLLDNNETLFHRVLVDNIKELAPVIYTPTVGEACIEFGEAFRRPRGMYFNFHDQGDMAAMMYNWDSKDVQVIVVTDGSRILGLGDLGANGMGIPIGKLALYTSVGGVAPHRVLPIMFDAGTDNERLLNDPFYLGLKHRRLQGDCYYRMMDEFVQAVFNRYPKVLLQFEDFSSDKAMDILNRYRHKYCVFNDDIQGTGAVAVAGILGALRVQQKPPEDLKNQRYLIAGAGSAGIGVAKALVDTMVLEGMSREDAYNKFWICDINGVLRSSNELNEAQKPFGKSDETAGLSPLECARMVKPTVLLGLSACRGAFSEDLIREISKYCERPVIYPLSNPISVAECTNKEAIQWSEGRAIFASGSPFQPIEYNGKTYVPSQCNNMYIFPGLGFGAAVSQSKIVSDKMIHAASIAVAEMVTEEESQNGMVFPELNRIREVSQHVALKVALCSVKEGYARNETLKSISDEEEFKGYLLSKTYDPVYVPLVRKEFRHV</sequence>
<dbReference type="InterPro" id="IPR015884">
    <property type="entry name" value="Malic_enzyme_CS"/>
</dbReference>
<dbReference type="AlphaFoldDB" id="A0A7S3LJJ3"/>
<dbReference type="EMBL" id="HBIN01004162">
    <property type="protein sequence ID" value="CAE0432585.1"/>
    <property type="molecule type" value="Transcribed_RNA"/>
</dbReference>
<dbReference type="InterPro" id="IPR001891">
    <property type="entry name" value="Malic_OxRdtase"/>
</dbReference>
<feature type="binding site" evidence="6">
    <location>
        <position position="515"/>
    </location>
    <ligand>
        <name>(S)-malate</name>
        <dbReference type="ChEBI" id="CHEBI:15589"/>
    </ligand>
</feature>
<evidence type="ECO:0000259" key="10">
    <source>
        <dbReference type="SMART" id="SM01274"/>
    </source>
</evidence>
<feature type="binding site" evidence="6">
    <location>
        <position position="471"/>
    </location>
    <ligand>
        <name>(S)-malate</name>
        <dbReference type="ChEBI" id="CHEBI:15589"/>
    </ligand>
</feature>
<feature type="domain" description="Malic enzyme NAD-binding" evidence="9">
    <location>
        <begin position="330"/>
        <end position="584"/>
    </location>
</feature>
<keyword evidence="3 7" id="KW-0479">Metal-binding</keyword>
<dbReference type="GO" id="GO:0051287">
    <property type="term" value="F:NAD binding"/>
    <property type="evidence" value="ECO:0007669"/>
    <property type="project" value="InterPro"/>
</dbReference>
<dbReference type="Pfam" id="PF00390">
    <property type="entry name" value="malic"/>
    <property type="match status" value="1"/>
</dbReference>
<feature type="binding site" evidence="6">
    <location>
        <position position="216"/>
    </location>
    <ligand>
        <name>(S)-malate</name>
        <dbReference type="ChEBI" id="CHEBI:15589"/>
    </ligand>
</feature>
<dbReference type="PANTHER" id="PTHR23406">
    <property type="entry name" value="MALIC ENZYME-RELATED"/>
    <property type="match status" value="1"/>
</dbReference>
<organism evidence="11">
    <name type="scientific">Aplanochytrium stocchinoi</name>
    <dbReference type="NCBI Taxonomy" id="215587"/>
    <lineage>
        <taxon>Eukaryota</taxon>
        <taxon>Sar</taxon>
        <taxon>Stramenopiles</taxon>
        <taxon>Bigyra</taxon>
        <taxon>Labyrinthulomycetes</taxon>
        <taxon>Thraustochytrida</taxon>
        <taxon>Thraustochytriidae</taxon>
        <taxon>Aplanochytrium</taxon>
    </lineage>
</organism>
<dbReference type="InterPro" id="IPR046346">
    <property type="entry name" value="Aminoacid_DH-like_N_sf"/>
</dbReference>